<dbReference type="Proteomes" id="UP000603640">
    <property type="component" value="Unassembled WGS sequence"/>
</dbReference>
<sequence length="62" mass="6984">MAMREGKVKGLANNRDTLPPMPWPMFSKLEDDDLKVIFAYLKSTPPVKNVVPPLICLKDVSK</sequence>
<dbReference type="GO" id="GO:0020037">
    <property type="term" value="F:heme binding"/>
    <property type="evidence" value="ECO:0007669"/>
    <property type="project" value="InterPro"/>
</dbReference>
<gene>
    <name evidence="1" type="ORF">H8S84_05200</name>
</gene>
<evidence type="ECO:0000313" key="1">
    <source>
        <dbReference type="EMBL" id="MBC5992228.1"/>
    </source>
</evidence>
<evidence type="ECO:0000313" key="2">
    <source>
        <dbReference type="Proteomes" id="UP000603640"/>
    </source>
</evidence>
<name>A0A923SI00_9BACT</name>
<comment type="caution">
    <text evidence="1">The sequence shown here is derived from an EMBL/GenBank/DDBJ whole genome shotgun (WGS) entry which is preliminary data.</text>
</comment>
<organism evidence="1 2">
    <name type="scientific">Pontibacter cellulosilyticus</name>
    <dbReference type="NCBI Taxonomy" id="1720253"/>
    <lineage>
        <taxon>Bacteria</taxon>
        <taxon>Pseudomonadati</taxon>
        <taxon>Bacteroidota</taxon>
        <taxon>Cytophagia</taxon>
        <taxon>Cytophagales</taxon>
        <taxon>Hymenobacteraceae</taxon>
        <taxon>Pontibacter</taxon>
    </lineage>
</organism>
<dbReference type="RefSeq" id="WP_187066182.1">
    <property type="nucleotide sequence ID" value="NZ_JACRVF010000001.1"/>
</dbReference>
<evidence type="ECO:0008006" key="3">
    <source>
        <dbReference type="Google" id="ProtNLM"/>
    </source>
</evidence>
<dbReference type="EMBL" id="JACRVF010000001">
    <property type="protein sequence ID" value="MBC5992228.1"/>
    <property type="molecule type" value="Genomic_DNA"/>
</dbReference>
<dbReference type="GO" id="GO:0009055">
    <property type="term" value="F:electron transfer activity"/>
    <property type="evidence" value="ECO:0007669"/>
    <property type="project" value="InterPro"/>
</dbReference>
<protein>
    <recommendedName>
        <fullName evidence="3">Cytochrome c</fullName>
    </recommendedName>
</protein>
<dbReference type="InterPro" id="IPR036909">
    <property type="entry name" value="Cyt_c-like_dom_sf"/>
</dbReference>
<keyword evidence="2" id="KW-1185">Reference proteome</keyword>
<dbReference type="SUPFAM" id="SSF46626">
    <property type="entry name" value="Cytochrome c"/>
    <property type="match status" value="1"/>
</dbReference>
<proteinExistence type="predicted"/>
<dbReference type="AlphaFoldDB" id="A0A923SI00"/>
<reference evidence="1" key="1">
    <citation type="submission" date="2020-08" db="EMBL/GenBank/DDBJ databases">
        <title>Pontibacter sp. SD6 16S ribosomal RNA gene Genome sequencing and assembly.</title>
        <authorList>
            <person name="Kang M."/>
        </authorList>
    </citation>
    <scope>NUCLEOTIDE SEQUENCE</scope>
    <source>
        <strain evidence="1">SD6</strain>
    </source>
</reference>
<accession>A0A923SI00</accession>